<dbReference type="PANTHER" id="PTHR10704">
    <property type="entry name" value="CARBOHYDRATE SULFOTRANSFERASE"/>
    <property type="match status" value="1"/>
</dbReference>
<keyword evidence="2" id="KW-0808">Transferase</keyword>
<dbReference type="InterPro" id="IPR051135">
    <property type="entry name" value="Gal/GlcNAc/GalNAc_ST"/>
</dbReference>
<dbReference type="GO" id="GO:0006044">
    <property type="term" value="P:N-acetylglucosamine metabolic process"/>
    <property type="evidence" value="ECO:0007669"/>
    <property type="project" value="TreeGrafter"/>
</dbReference>
<name>A0A1B0Y0C3_LOCMI</name>
<dbReference type="Gene3D" id="3.40.50.300">
    <property type="entry name" value="P-loop containing nucleotide triphosphate hydrolases"/>
    <property type="match status" value="1"/>
</dbReference>
<dbReference type="GO" id="GO:0006790">
    <property type="term" value="P:sulfur compound metabolic process"/>
    <property type="evidence" value="ECO:0007669"/>
    <property type="project" value="TreeGrafter"/>
</dbReference>
<dbReference type="PANTHER" id="PTHR10704:SF44">
    <property type="entry name" value="LD35051P-RELATED"/>
    <property type="match status" value="1"/>
</dbReference>
<dbReference type="AlphaFoldDB" id="A0A1B0Y0C3"/>
<accession>A0A1B0Y0C3</accession>
<dbReference type="Pfam" id="PF00685">
    <property type="entry name" value="Sulfotransfer_1"/>
    <property type="match status" value="1"/>
</dbReference>
<proteinExistence type="evidence at transcript level"/>
<dbReference type="InterPro" id="IPR000863">
    <property type="entry name" value="Sulfotransferase_dom"/>
</dbReference>
<feature type="domain" description="Sulfotransferase" evidence="1">
    <location>
        <begin position="124"/>
        <end position="395"/>
    </location>
</feature>
<dbReference type="EMBL" id="KT000411">
    <property type="protein sequence ID" value="ANI86009.1"/>
    <property type="molecule type" value="mRNA"/>
</dbReference>
<evidence type="ECO:0000313" key="2">
    <source>
        <dbReference type="EMBL" id="ANI86009.1"/>
    </source>
</evidence>
<dbReference type="InterPro" id="IPR027417">
    <property type="entry name" value="P-loop_NTPase"/>
</dbReference>
<reference evidence="2" key="1">
    <citation type="submission" date="2015-06" db="EMBL/GenBank/DDBJ databases">
        <title>Brain sulfation as a general mechanism for regulating animal behavioural plasticity.</title>
        <authorList>
            <person name="Tong X."/>
        </authorList>
    </citation>
    <scope>NUCLEOTIDE SEQUENCE</scope>
    <source>
        <strain evidence="2">SULT-12197</strain>
    </source>
</reference>
<dbReference type="GO" id="GO:0001517">
    <property type="term" value="F:N-acetylglucosamine 6-O-sulfotransferase activity"/>
    <property type="evidence" value="ECO:0007669"/>
    <property type="project" value="TreeGrafter"/>
</dbReference>
<protein>
    <submittedName>
        <fullName evidence="2">Sulfotransferase</fullName>
    </submittedName>
</protein>
<dbReference type="FunFam" id="3.40.50.300:FF:001931">
    <property type="entry name" value="Blast:Carbohydrate sulfotransferase 4"/>
    <property type="match status" value="1"/>
</dbReference>
<evidence type="ECO:0000259" key="1">
    <source>
        <dbReference type="Pfam" id="PF00685"/>
    </source>
</evidence>
<sequence>MSALRLARDTPQVPTSDQFWKYVEVGGSTPKAYLEPLGFNAEACGCRYSRRGWQRSMLQWSSNEIDIDEPANYSKEISEVVSEMRQIIGAEMEGYQYPNGLYNVTARSLADLVPELGGQPIRNLVITTWRSGSTFLGDVLNSHPGNFYHYEPLLDYDIVRIREEPSASEAVRILKALLNCNYTGLDHYLEYGKYHVWLFTHNTRLWEQCQQHPSLCWLPEFLNPFCRLFPFQSMKTVRLKLSLAERLLADKSLNVRVLLLVRDPRGTLQSRKHRSWCPGSPDCSEPRILCSDLVADYVSAKEFTVKYPNRFRVVRYEDLSVTPYRSVKELFQFFGLDFHPNVQKFLDTHTKVDVGGVSSTYRNSKSAPFHWRQDLSYLEVRSIQRHCKQAMDAWGYVEAFNSTHQREFNPLSDYKLV</sequence>
<dbReference type="SUPFAM" id="SSF52540">
    <property type="entry name" value="P-loop containing nucleoside triphosphate hydrolases"/>
    <property type="match status" value="1"/>
</dbReference>
<organism evidence="2">
    <name type="scientific">Locusta migratoria migratoria</name>
    <name type="common">Asiatic migratory locust</name>
    <dbReference type="NCBI Taxonomy" id="238695"/>
    <lineage>
        <taxon>Eukaryota</taxon>
        <taxon>Metazoa</taxon>
        <taxon>Ecdysozoa</taxon>
        <taxon>Arthropoda</taxon>
        <taxon>Hexapoda</taxon>
        <taxon>Insecta</taxon>
        <taxon>Pterygota</taxon>
        <taxon>Neoptera</taxon>
        <taxon>Polyneoptera</taxon>
        <taxon>Orthoptera</taxon>
        <taxon>Caelifera</taxon>
        <taxon>Acrididea</taxon>
        <taxon>Acridomorpha</taxon>
        <taxon>Acridoidea</taxon>
        <taxon>Acrididae</taxon>
        <taxon>Oedipodinae</taxon>
        <taxon>Locusta</taxon>
    </lineage>
</organism>